<accession>A0A0D2IGC9</accession>
<name>A0A0D2IGC9_9EURO</name>
<organism evidence="1 2">
    <name type="scientific">Rhinocladiella mackenziei CBS 650.93</name>
    <dbReference type="NCBI Taxonomy" id="1442369"/>
    <lineage>
        <taxon>Eukaryota</taxon>
        <taxon>Fungi</taxon>
        <taxon>Dikarya</taxon>
        <taxon>Ascomycota</taxon>
        <taxon>Pezizomycotina</taxon>
        <taxon>Eurotiomycetes</taxon>
        <taxon>Chaetothyriomycetidae</taxon>
        <taxon>Chaetothyriales</taxon>
        <taxon>Herpotrichiellaceae</taxon>
        <taxon>Rhinocladiella</taxon>
    </lineage>
</organism>
<evidence type="ECO:0000313" key="1">
    <source>
        <dbReference type="EMBL" id="KIX04839.1"/>
    </source>
</evidence>
<sequence>METPVWHLQNIAEVYRRTGLINLYRVFPDLLMSRMGQQVSLDALGSVVGMDTPDEDNWLGLVEDGQPVGNLMAKARKWITDFAIDTLQLLESIPASSRTRCLQPFMLVICASELRAPAMRDIPTGGLSRSRIGDFNQFSDPASDFTQMGTTTNGPSENEDGMSSLSFAFKVFQARKFVRGRLNLFVNVLPPLPIRTCLDLVEAVWDRLDKGDDNPYWIDVMIDRGLHTTMG</sequence>
<dbReference type="HOGENOM" id="CLU_1200382_0_0_1"/>
<dbReference type="GeneID" id="25293781"/>
<dbReference type="OrthoDB" id="4835445at2759"/>
<keyword evidence="2" id="KW-1185">Reference proteome</keyword>
<evidence type="ECO:0000313" key="2">
    <source>
        <dbReference type="Proteomes" id="UP000053617"/>
    </source>
</evidence>
<gene>
    <name evidence="1" type="ORF">Z518_05710</name>
</gene>
<proteinExistence type="predicted"/>
<dbReference type="Proteomes" id="UP000053617">
    <property type="component" value="Unassembled WGS sequence"/>
</dbReference>
<dbReference type="VEuPathDB" id="FungiDB:Z518_05710"/>
<dbReference type="STRING" id="1442369.A0A0D2IGC9"/>
<dbReference type="EMBL" id="KN847478">
    <property type="protein sequence ID" value="KIX04839.1"/>
    <property type="molecule type" value="Genomic_DNA"/>
</dbReference>
<dbReference type="RefSeq" id="XP_013271975.1">
    <property type="nucleotide sequence ID" value="XM_013416521.1"/>
</dbReference>
<reference evidence="1 2" key="1">
    <citation type="submission" date="2015-01" db="EMBL/GenBank/DDBJ databases">
        <title>The Genome Sequence of Rhinocladiella mackenzie CBS 650.93.</title>
        <authorList>
            <consortium name="The Broad Institute Genomics Platform"/>
            <person name="Cuomo C."/>
            <person name="de Hoog S."/>
            <person name="Gorbushina A."/>
            <person name="Stielow B."/>
            <person name="Teixiera M."/>
            <person name="Abouelleil A."/>
            <person name="Chapman S.B."/>
            <person name="Priest M."/>
            <person name="Young S.K."/>
            <person name="Wortman J."/>
            <person name="Nusbaum C."/>
            <person name="Birren B."/>
        </authorList>
    </citation>
    <scope>NUCLEOTIDE SEQUENCE [LARGE SCALE GENOMIC DNA]</scope>
    <source>
        <strain evidence="1 2">CBS 650.93</strain>
    </source>
</reference>
<protein>
    <submittedName>
        <fullName evidence="1">Uncharacterized protein</fullName>
    </submittedName>
</protein>
<dbReference type="AlphaFoldDB" id="A0A0D2IGC9"/>